<dbReference type="STRING" id="34061.B0189_01695"/>
<feature type="transmembrane region" description="Helical" evidence="1">
    <location>
        <begin position="44"/>
        <end position="69"/>
    </location>
</feature>
<reference evidence="3" key="1">
    <citation type="submission" date="2017-01" db="EMBL/GenBank/DDBJ databases">
        <authorList>
            <person name="Varghese N."/>
            <person name="Submissions S."/>
        </authorList>
    </citation>
    <scope>NUCLEOTIDE SEQUENCE [LARGE SCALE GENOMIC DNA]</scope>
    <source>
        <strain evidence="3">DSM 21768</strain>
    </source>
</reference>
<keyword evidence="1" id="KW-0472">Membrane</keyword>
<protein>
    <submittedName>
        <fullName evidence="2">Uncharacterized protein</fullName>
    </submittedName>
</protein>
<dbReference type="Proteomes" id="UP000187495">
    <property type="component" value="Unassembled WGS sequence"/>
</dbReference>
<keyword evidence="3" id="KW-1185">Reference proteome</keyword>
<evidence type="ECO:0000313" key="3">
    <source>
        <dbReference type="Proteomes" id="UP000187495"/>
    </source>
</evidence>
<keyword evidence="1" id="KW-1133">Transmembrane helix</keyword>
<organism evidence="2 3">
    <name type="scientific">Moraxella cuniculi DSM 21768</name>
    <dbReference type="NCBI Taxonomy" id="1122245"/>
    <lineage>
        <taxon>Bacteria</taxon>
        <taxon>Pseudomonadati</taxon>
        <taxon>Pseudomonadota</taxon>
        <taxon>Gammaproteobacteria</taxon>
        <taxon>Moraxellales</taxon>
        <taxon>Moraxellaceae</taxon>
        <taxon>Moraxella</taxon>
    </lineage>
</organism>
<sequence>MHATNAQKATHLATLFAAMLVFVILLILIAIASIGAYISPVIGIFATCVLVAILTIGVVFATFVIAAFIQECHENNH</sequence>
<evidence type="ECO:0000313" key="2">
    <source>
        <dbReference type="EMBL" id="SIR75403.1"/>
    </source>
</evidence>
<feature type="transmembrane region" description="Helical" evidence="1">
    <location>
        <begin position="12"/>
        <end position="38"/>
    </location>
</feature>
<keyword evidence="1" id="KW-0812">Transmembrane</keyword>
<gene>
    <name evidence="2" type="ORF">SAMN02745664_101278</name>
</gene>
<name>A0A1N7DHR2_9GAMM</name>
<proteinExistence type="predicted"/>
<evidence type="ECO:0000256" key="1">
    <source>
        <dbReference type="SAM" id="Phobius"/>
    </source>
</evidence>
<dbReference type="AlphaFoldDB" id="A0A1N7DHR2"/>
<dbReference type="RefSeq" id="WP_076554443.1">
    <property type="nucleotide sequence ID" value="NZ_FTNU01000001.1"/>
</dbReference>
<accession>A0A1N7DHR2</accession>
<dbReference type="EMBL" id="FTNU01000001">
    <property type="protein sequence ID" value="SIR75403.1"/>
    <property type="molecule type" value="Genomic_DNA"/>
</dbReference>